<dbReference type="Proteomes" id="UP001195483">
    <property type="component" value="Unassembled WGS sequence"/>
</dbReference>
<name>A0AAE0W8P3_9BIVA</name>
<proteinExistence type="predicted"/>
<reference evidence="1" key="2">
    <citation type="journal article" date="2021" name="Genome Biol. Evol.">
        <title>Developing a high-quality reference genome for a parasitic bivalve with doubly uniparental inheritance (Bivalvia: Unionida).</title>
        <authorList>
            <person name="Smith C.H."/>
        </authorList>
    </citation>
    <scope>NUCLEOTIDE SEQUENCE</scope>
    <source>
        <strain evidence="1">CHS0354</strain>
        <tissue evidence="1">Mantle</tissue>
    </source>
</reference>
<dbReference type="EMBL" id="JAEAOA010002216">
    <property type="protein sequence ID" value="KAK3606208.1"/>
    <property type="molecule type" value="Genomic_DNA"/>
</dbReference>
<reference evidence="1" key="3">
    <citation type="submission" date="2023-05" db="EMBL/GenBank/DDBJ databases">
        <authorList>
            <person name="Smith C.H."/>
        </authorList>
    </citation>
    <scope>NUCLEOTIDE SEQUENCE</scope>
    <source>
        <strain evidence="1">CHS0354</strain>
        <tissue evidence="1">Mantle</tissue>
    </source>
</reference>
<organism evidence="1 2">
    <name type="scientific">Potamilus streckersoni</name>
    <dbReference type="NCBI Taxonomy" id="2493646"/>
    <lineage>
        <taxon>Eukaryota</taxon>
        <taxon>Metazoa</taxon>
        <taxon>Spiralia</taxon>
        <taxon>Lophotrochozoa</taxon>
        <taxon>Mollusca</taxon>
        <taxon>Bivalvia</taxon>
        <taxon>Autobranchia</taxon>
        <taxon>Heteroconchia</taxon>
        <taxon>Palaeoheterodonta</taxon>
        <taxon>Unionida</taxon>
        <taxon>Unionoidea</taxon>
        <taxon>Unionidae</taxon>
        <taxon>Ambleminae</taxon>
        <taxon>Lampsilini</taxon>
        <taxon>Potamilus</taxon>
    </lineage>
</organism>
<dbReference type="AlphaFoldDB" id="A0AAE0W8P3"/>
<sequence length="82" mass="9362">MGTQGSTIEEEVGTIVEEYTIVRDRTRMKQQTDLMLFAYIEGDFSDEASVDMTIEEEHPEYPSALVLTKSTGRWREIKDIGS</sequence>
<keyword evidence="2" id="KW-1185">Reference proteome</keyword>
<evidence type="ECO:0000313" key="1">
    <source>
        <dbReference type="EMBL" id="KAK3606208.1"/>
    </source>
</evidence>
<evidence type="ECO:0000313" key="2">
    <source>
        <dbReference type="Proteomes" id="UP001195483"/>
    </source>
</evidence>
<protein>
    <submittedName>
        <fullName evidence="1">Uncharacterized protein</fullName>
    </submittedName>
</protein>
<gene>
    <name evidence="1" type="ORF">CHS0354_037873</name>
</gene>
<reference evidence="1" key="1">
    <citation type="journal article" date="2021" name="Genome Biol. Evol.">
        <title>A High-Quality Reference Genome for a Parasitic Bivalve with Doubly Uniparental Inheritance (Bivalvia: Unionida).</title>
        <authorList>
            <person name="Smith C.H."/>
        </authorList>
    </citation>
    <scope>NUCLEOTIDE SEQUENCE</scope>
    <source>
        <strain evidence="1">CHS0354</strain>
    </source>
</reference>
<comment type="caution">
    <text evidence="1">The sequence shown here is derived from an EMBL/GenBank/DDBJ whole genome shotgun (WGS) entry which is preliminary data.</text>
</comment>
<accession>A0AAE0W8P3</accession>